<sequence>MAPQEILARGREVSVAIESEIAKVVFGDEIKPLVDILITALWANGHVLARAPVGTAKTLACNALAKSIGGVFRKRQFRPDMLPSEISGFEIYNQKTREFEVHHGPLFGTNVFLADEINRGTPKSQSALLEAMEERYVTISSTVFELEPGFLVLATRNPMEHEGTYPLPEAQLDRIFAQPIIKEISLETILLIIKDPDYHRIAGKRLERIQAVTDPAEVIAIREAIFAAIHVEDRLERYIASLVVETWNHDQVGYGVSPRGAIDLKKAATVAAFREGRDYAEPEDVRRYAVDILAHRIFFKPDYQADAARDVSPADIVRKVLADVRYE</sequence>
<dbReference type="Pfam" id="PF07726">
    <property type="entry name" value="AAA_3"/>
    <property type="match status" value="1"/>
</dbReference>
<evidence type="ECO:0000259" key="2">
    <source>
        <dbReference type="Pfam" id="PF17863"/>
    </source>
</evidence>
<feature type="domain" description="ChlI/MoxR AAA lid" evidence="2">
    <location>
        <begin position="245"/>
        <end position="317"/>
    </location>
</feature>
<dbReference type="PIRSF" id="PIRSF002849">
    <property type="entry name" value="AAA_ATPase_chaperone_MoxR_prd"/>
    <property type="match status" value="1"/>
</dbReference>
<dbReference type="Pfam" id="PF17863">
    <property type="entry name" value="AAA_lid_2"/>
    <property type="match status" value="1"/>
</dbReference>
<name>A0A1F4UHT2_UNCKA</name>
<dbReference type="AlphaFoldDB" id="A0A1F4UHT2"/>
<dbReference type="Gene3D" id="1.10.8.80">
    <property type="entry name" value="Magnesium chelatase subunit I, C-Terminal domain"/>
    <property type="match status" value="1"/>
</dbReference>
<dbReference type="GO" id="GO:0005524">
    <property type="term" value="F:ATP binding"/>
    <property type="evidence" value="ECO:0007669"/>
    <property type="project" value="InterPro"/>
</dbReference>
<comment type="caution">
    <text evidence="3">The sequence shown here is derived from an EMBL/GenBank/DDBJ whole genome shotgun (WGS) entry which is preliminary data.</text>
</comment>
<dbReference type="Proteomes" id="UP000176583">
    <property type="component" value="Unassembled WGS sequence"/>
</dbReference>
<dbReference type="GO" id="GO:0016887">
    <property type="term" value="F:ATP hydrolysis activity"/>
    <property type="evidence" value="ECO:0007669"/>
    <property type="project" value="InterPro"/>
</dbReference>
<evidence type="ECO:0008006" key="5">
    <source>
        <dbReference type="Google" id="ProtNLM"/>
    </source>
</evidence>
<feature type="domain" description="ATPase AAA-3" evidence="1">
    <location>
        <begin position="46"/>
        <end position="175"/>
    </location>
</feature>
<dbReference type="Gene3D" id="3.40.50.300">
    <property type="entry name" value="P-loop containing nucleotide triphosphate hydrolases"/>
    <property type="match status" value="1"/>
</dbReference>
<organism evidence="3 4">
    <name type="scientific">candidate division WWE3 bacterium RBG_19FT_COMBO_53_11</name>
    <dbReference type="NCBI Taxonomy" id="1802613"/>
    <lineage>
        <taxon>Bacteria</taxon>
        <taxon>Katanobacteria</taxon>
    </lineage>
</organism>
<dbReference type="InterPro" id="IPR011703">
    <property type="entry name" value="ATPase_AAA-3"/>
</dbReference>
<dbReference type="STRING" id="1802613.A2V54_01930"/>
<accession>A0A1F4UHT2</accession>
<evidence type="ECO:0000313" key="3">
    <source>
        <dbReference type="EMBL" id="OGC44515.1"/>
    </source>
</evidence>
<dbReference type="PANTHER" id="PTHR42759">
    <property type="entry name" value="MOXR FAMILY PROTEIN"/>
    <property type="match status" value="1"/>
</dbReference>
<dbReference type="InterPro" id="IPR041628">
    <property type="entry name" value="ChlI/MoxR_AAA_lid"/>
</dbReference>
<protein>
    <recommendedName>
        <fullName evidence="5">AAA family ATPase</fullName>
    </recommendedName>
</protein>
<reference evidence="3 4" key="1">
    <citation type="journal article" date="2016" name="Nat. Commun.">
        <title>Thousands of microbial genomes shed light on interconnected biogeochemical processes in an aquifer system.</title>
        <authorList>
            <person name="Anantharaman K."/>
            <person name="Brown C.T."/>
            <person name="Hug L.A."/>
            <person name="Sharon I."/>
            <person name="Castelle C.J."/>
            <person name="Probst A.J."/>
            <person name="Thomas B.C."/>
            <person name="Singh A."/>
            <person name="Wilkins M.J."/>
            <person name="Karaoz U."/>
            <person name="Brodie E.L."/>
            <person name="Williams K.H."/>
            <person name="Hubbard S.S."/>
            <person name="Banfield J.F."/>
        </authorList>
    </citation>
    <scope>NUCLEOTIDE SEQUENCE [LARGE SCALE GENOMIC DNA]</scope>
</reference>
<dbReference type="InterPro" id="IPR027417">
    <property type="entry name" value="P-loop_NTPase"/>
</dbReference>
<gene>
    <name evidence="3" type="ORF">A2V54_01930</name>
</gene>
<dbReference type="EMBL" id="MEUW01000018">
    <property type="protein sequence ID" value="OGC44515.1"/>
    <property type="molecule type" value="Genomic_DNA"/>
</dbReference>
<proteinExistence type="predicted"/>
<dbReference type="SUPFAM" id="SSF52540">
    <property type="entry name" value="P-loop containing nucleoside triphosphate hydrolases"/>
    <property type="match status" value="1"/>
</dbReference>
<evidence type="ECO:0000259" key="1">
    <source>
        <dbReference type="Pfam" id="PF07726"/>
    </source>
</evidence>
<evidence type="ECO:0000313" key="4">
    <source>
        <dbReference type="Proteomes" id="UP000176583"/>
    </source>
</evidence>
<dbReference type="InterPro" id="IPR050764">
    <property type="entry name" value="CbbQ/NirQ/NorQ/GpvN"/>
</dbReference>
<dbReference type="PANTHER" id="PTHR42759:SF1">
    <property type="entry name" value="MAGNESIUM-CHELATASE SUBUNIT CHLD"/>
    <property type="match status" value="1"/>
</dbReference>